<dbReference type="PANTHER" id="PTHR30363:SF8">
    <property type="entry name" value="DEOXYRIBOSE OPERON REPRESSOR"/>
    <property type="match status" value="1"/>
</dbReference>
<dbReference type="InterPro" id="IPR050313">
    <property type="entry name" value="Carb_Metab_HTH_regulators"/>
</dbReference>
<evidence type="ECO:0000313" key="5">
    <source>
        <dbReference type="EMBL" id="GHD12294.1"/>
    </source>
</evidence>
<proteinExistence type="predicted"/>
<dbReference type="Pfam" id="PF08220">
    <property type="entry name" value="HTH_DeoR"/>
    <property type="match status" value="1"/>
</dbReference>
<sequence>MGGLLGLRKVKVKKPERLAMLAAQLKAEGVLHLKQAAERLGVSEMTVRRDLAAAPDTFHYLGGYILAPQTERDGLYRLDKENDEHAEAKDAACRRVAALIAPGDTIFLDCGTTTPHLIAYLPTEVPLTVVCYSLNIANRLAQRPNIRMILLGGLFHPAAQTFSGDEAIHAMEHLRINHAILSAGGVHDQQGVTCSNFNEVPIKQIAMQRALRKTLVIDSSKLRTVRPAFFAKISQFDEIVTENGLLPRASHQGA</sequence>
<reference evidence="5" key="1">
    <citation type="journal article" date="2014" name="Int. J. Syst. Evol. Microbiol.">
        <title>Complete genome sequence of Corynebacterium casei LMG S-19264T (=DSM 44701T), isolated from a smear-ripened cheese.</title>
        <authorList>
            <consortium name="US DOE Joint Genome Institute (JGI-PGF)"/>
            <person name="Walter F."/>
            <person name="Albersmeier A."/>
            <person name="Kalinowski J."/>
            <person name="Ruckert C."/>
        </authorList>
    </citation>
    <scope>NUCLEOTIDE SEQUENCE</scope>
    <source>
        <strain evidence="5">KCTC 42249</strain>
    </source>
</reference>
<dbReference type="InterPro" id="IPR001034">
    <property type="entry name" value="DeoR_HTH"/>
</dbReference>
<name>A0A8J3DWB4_9HYPH</name>
<keyword evidence="1" id="KW-0805">Transcription regulation</keyword>
<dbReference type="SMART" id="SM00420">
    <property type="entry name" value="HTH_DEOR"/>
    <property type="match status" value="1"/>
</dbReference>
<accession>A0A8J3DWB4</accession>
<comment type="caution">
    <text evidence="5">The sequence shown here is derived from an EMBL/GenBank/DDBJ whole genome shotgun (WGS) entry which is preliminary data.</text>
</comment>
<keyword evidence="2" id="KW-0238">DNA-binding</keyword>
<dbReference type="GO" id="GO:0003700">
    <property type="term" value="F:DNA-binding transcription factor activity"/>
    <property type="evidence" value="ECO:0007669"/>
    <property type="project" value="InterPro"/>
</dbReference>
<dbReference type="Gene3D" id="3.40.50.1360">
    <property type="match status" value="1"/>
</dbReference>
<evidence type="ECO:0000313" key="6">
    <source>
        <dbReference type="Proteomes" id="UP000630142"/>
    </source>
</evidence>
<dbReference type="PROSITE" id="PS00894">
    <property type="entry name" value="HTH_DEOR_1"/>
    <property type="match status" value="1"/>
</dbReference>
<dbReference type="PANTHER" id="PTHR30363">
    <property type="entry name" value="HTH-TYPE TRANSCRIPTIONAL REGULATOR SRLR-RELATED"/>
    <property type="match status" value="1"/>
</dbReference>
<dbReference type="PROSITE" id="PS51000">
    <property type="entry name" value="HTH_DEOR_2"/>
    <property type="match status" value="1"/>
</dbReference>
<dbReference type="SMART" id="SM01134">
    <property type="entry name" value="DeoRC"/>
    <property type="match status" value="1"/>
</dbReference>
<evidence type="ECO:0000259" key="4">
    <source>
        <dbReference type="PROSITE" id="PS51000"/>
    </source>
</evidence>
<dbReference type="EMBL" id="BMZQ01000001">
    <property type="protein sequence ID" value="GHD12294.1"/>
    <property type="molecule type" value="Genomic_DNA"/>
</dbReference>
<dbReference type="SUPFAM" id="SSF100950">
    <property type="entry name" value="NagB/RpiA/CoA transferase-like"/>
    <property type="match status" value="1"/>
</dbReference>
<evidence type="ECO:0000256" key="3">
    <source>
        <dbReference type="ARBA" id="ARBA00023163"/>
    </source>
</evidence>
<keyword evidence="3" id="KW-0804">Transcription</keyword>
<dbReference type="GO" id="GO:0003677">
    <property type="term" value="F:DNA binding"/>
    <property type="evidence" value="ECO:0007669"/>
    <property type="project" value="UniProtKB-KW"/>
</dbReference>
<dbReference type="InterPro" id="IPR014036">
    <property type="entry name" value="DeoR-like_C"/>
</dbReference>
<evidence type="ECO:0000256" key="1">
    <source>
        <dbReference type="ARBA" id="ARBA00023015"/>
    </source>
</evidence>
<protein>
    <submittedName>
        <fullName evidence="5">DeoR family transcriptional regulator</fullName>
    </submittedName>
</protein>
<organism evidence="5 6">
    <name type="scientific">Tianweitania populi</name>
    <dbReference type="NCBI Taxonomy" id="1607949"/>
    <lineage>
        <taxon>Bacteria</taxon>
        <taxon>Pseudomonadati</taxon>
        <taxon>Pseudomonadota</taxon>
        <taxon>Alphaproteobacteria</taxon>
        <taxon>Hyphomicrobiales</taxon>
        <taxon>Phyllobacteriaceae</taxon>
        <taxon>Tianweitania</taxon>
    </lineage>
</organism>
<evidence type="ECO:0000256" key="2">
    <source>
        <dbReference type="ARBA" id="ARBA00023125"/>
    </source>
</evidence>
<dbReference type="InterPro" id="IPR037171">
    <property type="entry name" value="NagB/RpiA_transferase-like"/>
</dbReference>
<dbReference type="Pfam" id="PF00455">
    <property type="entry name" value="DeoRC"/>
    <property type="match status" value="1"/>
</dbReference>
<dbReference type="AlphaFoldDB" id="A0A8J3DWB4"/>
<reference evidence="5" key="2">
    <citation type="submission" date="2020-09" db="EMBL/GenBank/DDBJ databases">
        <authorList>
            <person name="Sun Q."/>
            <person name="Kim S."/>
        </authorList>
    </citation>
    <scope>NUCLEOTIDE SEQUENCE</scope>
    <source>
        <strain evidence="5">KCTC 42249</strain>
    </source>
</reference>
<dbReference type="Proteomes" id="UP000630142">
    <property type="component" value="Unassembled WGS sequence"/>
</dbReference>
<keyword evidence="6" id="KW-1185">Reference proteome</keyword>
<dbReference type="InterPro" id="IPR018356">
    <property type="entry name" value="Tscrpt_reg_HTH_DeoR_CS"/>
</dbReference>
<gene>
    <name evidence="5" type="ORF">GCM10016234_16380</name>
</gene>
<feature type="domain" description="HTH deoR-type" evidence="4">
    <location>
        <begin position="14"/>
        <end position="66"/>
    </location>
</feature>